<comment type="caution">
    <text evidence="2">The sequence shown here is derived from an EMBL/GenBank/DDBJ whole genome shotgun (WGS) entry which is preliminary data.</text>
</comment>
<dbReference type="InterPro" id="IPR000792">
    <property type="entry name" value="Tscrpt_reg_LuxR_C"/>
</dbReference>
<dbReference type="SMART" id="SM00421">
    <property type="entry name" value="HTH_LUXR"/>
    <property type="match status" value="1"/>
</dbReference>
<reference evidence="2 3" key="1">
    <citation type="submission" date="2024-09" db="EMBL/GenBank/DDBJ databases">
        <authorList>
            <person name="Sun Q."/>
            <person name="Mori K."/>
        </authorList>
    </citation>
    <scope>NUCLEOTIDE SEQUENCE [LARGE SCALE GENOMIC DNA]</scope>
    <source>
        <strain evidence="2 3">TBRC 1851</strain>
    </source>
</reference>
<dbReference type="InterPro" id="IPR051797">
    <property type="entry name" value="TrmB-like"/>
</dbReference>
<evidence type="ECO:0000259" key="1">
    <source>
        <dbReference type="PROSITE" id="PS50043"/>
    </source>
</evidence>
<sequence length="334" mass="37058">MLESLGLDAIAENLYRAMLQCPEDDLATIGARLQISDTRLREALDQLHEMSLVRPASGVAAQYRPVHPEVGIGALIERRRLRIQQELHRVEAARSAADELVVDLAMTATERPGRSGIRHLEDLAEIREQLGLLSREVRYELMALVPGGGQSEDNRAAARPQDKALLARGVRMRTLYVDSFLACSASVTYAKWLVERGAEVRTTPVLPIRMTIMDRSMAIIPVDPHNSADGALLLTNRGVLTALCELFTLFWRDARALEAHEQRSRDDRGLSQQEAAVLQLLAEGYTDEVIAKRLGVSPRTARRVAAELMARLEARSRFQAGIRAAARGWLTGEE</sequence>
<dbReference type="PANTHER" id="PTHR34293">
    <property type="entry name" value="HTH-TYPE TRANSCRIPTIONAL REGULATOR TRMBL2"/>
    <property type="match status" value="1"/>
</dbReference>
<evidence type="ECO:0000313" key="3">
    <source>
        <dbReference type="Proteomes" id="UP001589870"/>
    </source>
</evidence>
<dbReference type="InterPro" id="IPR016032">
    <property type="entry name" value="Sig_transdc_resp-reg_C-effctor"/>
</dbReference>
<gene>
    <name evidence="2" type="ORF">ACFHYQ_03860</name>
</gene>
<dbReference type="Proteomes" id="UP001589870">
    <property type="component" value="Unassembled WGS sequence"/>
</dbReference>
<dbReference type="PROSITE" id="PS50043">
    <property type="entry name" value="HTH_LUXR_2"/>
    <property type="match status" value="1"/>
</dbReference>
<dbReference type="SUPFAM" id="SSF46894">
    <property type="entry name" value="C-terminal effector domain of the bipartite response regulators"/>
    <property type="match status" value="1"/>
</dbReference>
<accession>A0ABV6U0A5</accession>
<dbReference type="PRINTS" id="PR00038">
    <property type="entry name" value="HTHLUXR"/>
</dbReference>
<dbReference type="EMBL" id="JBHMQT010000004">
    <property type="protein sequence ID" value="MFC0861427.1"/>
    <property type="molecule type" value="Genomic_DNA"/>
</dbReference>
<dbReference type="PANTHER" id="PTHR34293:SF1">
    <property type="entry name" value="HTH-TYPE TRANSCRIPTIONAL REGULATOR TRMBL2"/>
    <property type="match status" value="1"/>
</dbReference>
<organism evidence="2 3">
    <name type="scientific">Sphaerimonospora cavernae</name>
    <dbReference type="NCBI Taxonomy" id="1740611"/>
    <lineage>
        <taxon>Bacteria</taxon>
        <taxon>Bacillati</taxon>
        <taxon>Actinomycetota</taxon>
        <taxon>Actinomycetes</taxon>
        <taxon>Streptosporangiales</taxon>
        <taxon>Streptosporangiaceae</taxon>
        <taxon>Sphaerimonospora</taxon>
    </lineage>
</organism>
<dbReference type="Pfam" id="PF00196">
    <property type="entry name" value="GerE"/>
    <property type="match status" value="1"/>
</dbReference>
<dbReference type="RefSeq" id="WP_394299672.1">
    <property type="nucleotide sequence ID" value="NZ_JBHMQT010000004.1"/>
</dbReference>
<name>A0ABV6U0A5_9ACTN</name>
<proteinExistence type="predicted"/>
<keyword evidence="3" id="KW-1185">Reference proteome</keyword>
<evidence type="ECO:0000313" key="2">
    <source>
        <dbReference type="EMBL" id="MFC0861427.1"/>
    </source>
</evidence>
<dbReference type="CDD" id="cd06170">
    <property type="entry name" value="LuxR_C_like"/>
    <property type="match status" value="1"/>
</dbReference>
<dbReference type="InterPro" id="IPR036388">
    <property type="entry name" value="WH-like_DNA-bd_sf"/>
</dbReference>
<dbReference type="Gene3D" id="1.10.10.10">
    <property type="entry name" value="Winged helix-like DNA-binding domain superfamily/Winged helix DNA-binding domain"/>
    <property type="match status" value="2"/>
</dbReference>
<feature type="domain" description="HTH luxR-type" evidence="1">
    <location>
        <begin position="263"/>
        <end position="328"/>
    </location>
</feature>
<protein>
    <submittedName>
        <fullName evidence="2">LuxR C-terminal-related transcriptional regulator</fullName>
    </submittedName>
</protein>